<name>A0AB34GR67_ESCRO</name>
<dbReference type="GO" id="GO:1990904">
    <property type="term" value="C:ribonucleoprotein complex"/>
    <property type="evidence" value="ECO:0007669"/>
    <property type="project" value="UniProtKB-KW"/>
</dbReference>
<accession>A0AB34GR67</accession>
<organism evidence="8 9">
    <name type="scientific">Eschrichtius robustus</name>
    <name type="common">California gray whale</name>
    <name type="synonym">Eschrichtius gibbosus</name>
    <dbReference type="NCBI Taxonomy" id="9764"/>
    <lineage>
        <taxon>Eukaryota</taxon>
        <taxon>Metazoa</taxon>
        <taxon>Chordata</taxon>
        <taxon>Craniata</taxon>
        <taxon>Vertebrata</taxon>
        <taxon>Euteleostomi</taxon>
        <taxon>Mammalia</taxon>
        <taxon>Eutheria</taxon>
        <taxon>Laurasiatheria</taxon>
        <taxon>Artiodactyla</taxon>
        <taxon>Whippomorpha</taxon>
        <taxon>Cetacea</taxon>
        <taxon>Mysticeti</taxon>
        <taxon>Eschrichtiidae</taxon>
        <taxon>Eschrichtius</taxon>
    </lineage>
</organism>
<reference evidence="8 9" key="1">
    <citation type="submission" date="2022-11" db="EMBL/GenBank/DDBJ databases">
        <title>Whole genome sequence of Eschrichtius robustus ER-17-0199.</title>
        <authorList>
            <person name="Bruniche-Olsen A."/>
            <person name="Black A.N."/>
            <person name="Fields C.J."/>
            <person name="Walden K."/>
            <person name="Dewoody J.A."/>
        </authorList>
    </citation>
    <scope>NUCLEOTIDE SEQUENCE [LARGE SCALE GENOMIC DNA]</scope>
    <source>
        <strain evidence="8">ER-17-0199</strain>
        <tissue evidence="8">Blubber</tissue>
    </source>
</reference>
<comment type="function">
    <text evidence="5">Component of the large ribosomal subunit. The ribosome is a large ribonucleoprotein complex responsible for the synthesis of proteins in the cell.</text>
</comment>
<dbReference type="GO" id="GO:0005840">
    <property type="term" value="C:ribosome"/>
    <property type="evidence" value="ECO:0007669"/>
    <property type="project" value="UniProtKB-KW"/>
</dbReference>
<keyword evidence="4" id="KW-0687">Ribonucleoprotein</keyword>
<comment type="subunit">
    <text evidence="2">Component of the large ribosomal subunit.</text>
</comment>
<dbReference type="Gene3D" id="1.10.10.1760">
    <property type="entry name" value="60S ribosomal protein L36"/>
    <property type="match status" value="1"/>
</dbReference>
<dbReference type="GO" id="GO:0006412">
    <property type="term" value="P:translation"/>
    <property type="evidence" value="ECO:0007669"/>
    <property type="project" value="InterPro"/>
</dbReference>
<dbReference type="Pfam" id="PF01158">
    <property type="entry name" value="Ribosomal_L36e"/>
    <property type="match status" value="1"/>
</dbReference>
<evidence type="ECO:0000256" key="3">
    <source>
        <dbReference type="ARBA" id="ARBA00022980"/>
    </source>
</evidence>
<proteinExistence type="inferred from homology"/>
<dbReference type="AlphaFoldDB" id="A0AB34GR67"/>
<dbReference type="InterPro" id="IPR038097">
    <property type="entry name" value="Ribosomal_eL36_sf"/>
</dbReference>
<comment type="caution">
    <text evidence="8">The sequence shown here is derived from an EMBL/GenBank/DDBJ whole genome shotgun (WGS) entry which is preliminary data.</text>
</comment>
<protein>
    <recommendedName>
        <fullName evidence="6">Large ribosomal subunit protein eL36</fullName>
    </recommendedName>
    <alternativeName>
        <fullName evidence="7">60S ribosomal protein L36</fullName>
    </alternativeName>
</protein>
<gene>
    <name evidence="8" type="ORF">J1605_009529</name>
</gene>
<evidence type="ECO:0000256" key="2">
    <source>
        <dbReference type="ARBA" id="ARBA00011133"/>
    </source>
</evidence>
<evidence type="ECO:0000313" key="8">
    <source>
        <dbReference type="EMBL" id="KAJ8782921.1"/>
    </source>
</evidence>
<dbReference type="GO" id="GO:0003735">
    <property type="term" value="F:structural constituent of ribosome"/>
    <property type="evidence" value="ECO:0007669"/>
    <property type="project" value="InterPro"/>
</dbReference>
<keyword evidence="3" id="KW-0689">Ribosomal protein</keyword>
<evidence type="ECO:0000256" key="1">
    <source>
        <dbReference type="ARBA" id="ARBA00006509"/>
    </source>
</evidence>
<evidence type="ECO:0000256" key="5">
    <source>
        <dbReference type="ARBA" id="ARBA00034092"/>
    </source>
</evidence>
<dbReference type="PANTHER" id="PTHR10114">
    <property type="entry name" value="60S RIBOSOMAL PROTEIN L36"/>
    <property type="match status" value="1"/>
</dbReference>
<dbReference type="InterPro" id="IPR000509">
    <property type="entry name" value="Ribosomal_eL36"/>
</dbReference>
<evidence type="ECO:0000313" key="9">
    <source>
        <dbReference type="Proteomes" id="UP001159641"/>
    </source>
</evidence>
<sequence length="62" mass="6996">MALCWPMAAGLNKGHKVTNNVSKPRHSHRHGRLTKYTKCVRDMIQEDVFANCQLLDTVSLSS</sequence>
<comment type="similarity">
    <text evidence="1">Belongs to the eukaryotic ribosomal protein eL36 family.</text>
</comment>
<keyword evidence="9" id="KW-1185">Reference proteome</keyword>
<evidence type="ECO:0000256" key="4">
    <source>
        <dbReference type="ARBA" id="ARBA00023274"/>
    </source>
</evidence>
<dbReference type="Proteomes" id="UP001159641">
    <property type="component" value="Unassembled WGS sequence"/>
</dbReference>
<evidence type="ECO:0000256" key="7">
    <source>
        <dbReference type="ARBA" id="ARBA00035331"/>
    </source>
</evidence>
<dbReference type="EMBL" id="JAIQCJ010002089">
    <property type="protein sequence ID" value="KAJ8782921.1"/>
    <property type="molecule type" value="Genomic_DNA"/>
</dbReference>
<evidence type="ECO:0000256" key="6">
    <source>
        <dbReference type="ARBA" id="ARBA00035226"/>
    </source>
</evidence>